<feature type="compositionally biased region" description="Basic and acidic residues" evidence="1">
    <location>
        <begin position="951"/>
        <end position="971"/>
    </location>
</feature>
<protein>
    <submittedName>
        <fullName evidence="2">Uncharacterized protein</fullName>
    </submittedName>
</protein>
<evidence type="ECO:0000256" key="1">
    <source>
        <dbReference type="SAM" id="MobiDB-lite"/>
    </source>
</evidence>
<evidence type="ECO:0000313" key="2">
    <source>
        <dbReference type="EMBL" id="DBA02207.1"/>
    </source>
</evidence>
<evidence type="ECO:0000313" key="3">
    <source>
        <dbReference type="Proteomes" id="UP001146120"/>
    </source>
</evidence>
<dbReference type="PANTHER" id="PTHR33667">
    <property type="entry name" value="SI:DKEY-57N24.6"/>
    <property type="match status" value="1"/>
</dbReference>
<organism evidence="2 3">
    <name type="scientific">Lagenidium giganteum</name>
    <dbReference type="NCBI Taxonomy" id="4803"/>
    <lineage>
        <taxon>Eukaryota</taxon>
        <taxon>Sar</taxon>
        <taxon>Stramenopiles</taxon>
        <taxon>Oomycota</taxon>
        <taxon>Peronosporomycetes</taxon>
        <taxon>Pythiales</taxon>
        <taxon>Pythiaceae</taxon>
    </lineage>
</organism>
<sequence>MDMTTAVEPRKCTFTLTIDVLLDDNEFHSPGFRCRFLDGTKKVTTAVGTPGWTPLADSSDTNNAVVAASARTMAATPGQTIQRYEFSYPDILVTEAMALAMDDDPVLSVFFFDSPALVQPQAKDPKAAKGAHPNAAAAAAQVTTENANKAYLGLFELDVSSMLGGRQHVEQTWQHAAQEQLTLTDQEDQPLSPEDALLPPHFLNKKRGTDAQEAISQSIFPAPKGIRQLTIALKVDQTLFSPAMARKLNPLTITLTAARRLPGTNHREAPHQPLQQHCKPVYILFHFFSDRLRPTAMAGAVPLHTVPRMFVSTGLKQASTVKFQQDTTFLMARYNATELLDTLANAPLSMELHDRDLKQDEQIDRLKLKWETLHTTGVDITIKNTTTPRGQHESTAGIVTSARSTTPRTANSHQSAAATAAANKGLDVYVVDETARKDWRLLLTRAKEHYPFGVVSLRLAELLNDAKLIFGRNSLTQDAKPFMDVKFSADITASKRRARPVGSAVGGQDGDELSAAVDLSPTEKLIREPGSYAASGTVLALRVALQHPIEVALNIQQALGTPVKPGALSPVAPPGKFCRLVLIIPYKDHVALSAVMDVMAHVNLSTLPNVPIRSYQMTEREKAECDNGTLDLITGIQVIDSQFRMIVLEGLAEYGMKLVHTRLERRGRNDAQGYRMFANDHIRFTQRLYTAFEIDLKRIKLRHPLYMLMNTPDIYMRAKVSANCYNALVRLTDLRKADRLVEVKELDLFPTAEMLLEVESKYGESITLEDIYGQHFPVRKSPKKINGATSVKNQDMQDLELALGDESSAGTATRASRKTFKAATDSTNASYERLRKERTEKNFIDERRQVSETVQAEYEERKKIEEEEIKRSGQGPVYMYSGQKLRTHEALQEEMRKRLARDVRGTYTYSADFQSLAVSSVNPEALLQAEEEESRKKWTTKRGFVYPAPAKPEDYAKHPDAPSEARREDLRQPFVDNVNRPKPVSRDSNDEQLLGKPVFSTIPAKDVIFGGTNGDGSANKEYFRSVHLCGEGLRLEMEEARRLEQERWEERLVVDKKQIKFLAHGNICSLPRLKPSQLDKTKDILNGAAQSKPIRIVRNAKLPSGKRVPLEALPPTIHNQQEYTGPIAQTFALTLRPTDETHFVARDSETGEPRDFAFPAVTNILVPVVKRATTHTEIKPMRPSEKQGAIWSNVLEDTNIDA</sequence>
<dbReference type="EMBL" id="DAKRPA010000034">
    <property type="protein sequence ID" value="DBA02207.1"/>
    <property type="molecule type" value="Genomic_DNA"/>
</dbReference>
<feature type="region of interest" description="Disordered" evidence="1">
    <location>
        <begin position="949"/>
        <end position="971"/>
    </location>
</feature>
<proteinExistence type="predicted"/>
<dbReference type="AlphaFoldDB" id="A0AAV2Z975"/>
<reference evidence="2" key="2">
    <citation type="journal article" date="2023" name="Microbiol Resour">
        <title>Decontamination and Annotation of the Draft Genome Sequence of the Oomycete Lagenidium giganteum ARSEF 373.</title>
        <authorList>
            <person name="Morgan W.R."/>
            <person name="Tartar A."/>
        </authorList>
    </citation>
    <scope>NUCLEOTIDE SEQUENCE</scope>
    <source>
        <strain evidence="2">ARSEF 373</strain>
    </source>
</reference>
<name>A0AAV2Z975_9STRA</name>
<accession>A0AAV2Z975</accession>
<dbReference type="Proteomes" id="UP001146120">
    <property type="component" value="Unassembled WGS sequence"/>
</dbReference>
<reference evidence="2" key="1">
    <citation type="submission" date="2022-11" db="EMBL/GenBank/DDBJ databases">
        <authorList>
            <person name="Morgan W.R."/>
            <person name="Tartar A."/>
        </authorList>
    </citation>
    <scope>NUCLEOTIDE SEQUENCE</scope>
    <source>
        <strain evidence="2">ARSEF 373</strain>
    </source>
</reference>
<dbReference type="PANTHER" id="PTHR33667:SF7">
    <property type="entry name" value="RIKEN CDNA 1810020O05 GENE"/>
    <property type="match status" value="1"/>
</dbReference>
<comment type="caution">
    <text evidence="2">The sequence shown here is derived from an EMBL/GenBank/DDBJ whole genome shotgun (WGS) entry which is preliminary data.</text>
</comment>
<keyword evidence="3" id="KW-1185">Reference proteome</keyword>
<gene>
    <name evidence="2" type="ORF">N0F65_007617</name>
</gene>